<dbReference type="EMBL" id="JACHGB010000005">
    <property type="protein sequence ID" value="MBB5272725.1"/>
    <property type="molecule type" value="Genomic_DNA"/>
</dbReference>
<dbReference type="Pfam" id="PF08937">
    <property type="entry name" value="ThsB_TIR"/>
    <property type="match status" value="1"/>
</dbReference>
<evidence type="ECO:0000259" key="1">
    <source>
        <dbReference type="Pfam" id="PF08937"/>
    </source>
</evidence>
<dbReference type="Proteomes" id="UP000532440">
    <property type="component" value="Unassembled WGS sequence"/>
</dbReference>
<dbReference type="Gene3D" id="3.40.50.9200">
    <property type="entry name" value="Hypothetical protein MTH538"/>
    <property type="match status" value="1"/>
</dbReference>
<reference evidence="2 3" key="1">
    <citation type="submission" date="2020-08" db="EMBL/GenBank/DDBJ databases">
        <title>Genomic Encyclopedia of Type Strains, Phase IV (KMG-IV): sequencing the most valuable type-strain genomes for metagenomic binning, comparative biology and taxonomic classification.</title>
        <authorList>
            <person name="Goeker M."/>
        </authorList>
    </citation>
    <scope>NUCLEOTIDE SEQUENCE [LARGE SCALE GENOMIC DNA]</scope>
    <source>
        <strain evidence="2 3">DSM 29781</strain>
    </source>
</reference>
<evidence type="ECO:0000313" key="2">
    <source>
        <dbReference type="EMBL" id="MBB5272725.1"/>
    </source>
</evidence>
<feature type="domain" description="Thoeris protein ThsB TIR-like" evidence="1">
    <location>
        <begin position="6"/>
        <end position="100"/>
    </location>
</feature>
<dbReference type="InterPro" id="IPR036490">
    <property type="entry name" value="ThsB_TIR-like_sf"/>
</dbReference>
<keyword evidence="3" id="KW-1185">Reference proteome</keyword>
<dbReference type="AlphaFoldDB" id="A0A7W8M9U8"/>
<gene>
    <name evidence="2" type="ORF">HNQ70_002748</name>
</gene>
<name>A0A7W8M9U8_9BURK</name>
<dbReference type="RefSeq" id="WP_183968524.1">
    <property type="nucleotide sequence ID" value="NZ_BAABEW010000012.1"/>
</dbReference>
<organism evidence="2 3">
    <name type="scientific">Quisquiliibacterium transsilvanicum</name>
    <dbReference type="NCBI Taxonomy" id="1549638"/>
    <lineage>
        <taxon>Bacteria</taxon>
        <taxon>Pseudomonadati</taxon>
        <taxon>Pseudomonadota</taxon>
        <taxon>Betaproteobacteria</taxon>
        <taxon>Burkholderiales</taxon>
        <taxon>Burkholderiaceae</taxon>
        <taxon>Quisquiliibacterium</taxon>
    </lineage>
</organism>
<comment type="caution">
    <text evidence="2">The sequence shown here is derived from an EMBL/GenBank/DDBJ whole genome shotgun (WGS) entry which is preliminary data.</text>
</comment>
<accession>A0A7W8M9U8</accession>
<protein>
    <recommendedName>
        <fullName evidence="1">Thoeris protein ThsB TIR-like domain-containing protein</fullName>
    </recommendedName>
</protein>
<dbReference type="SUPFAM" id="SSF52206">
    <property type="entry name" value="Hypothetical protein MTH538"/>
    <property type="match status" value="1"/>
</dbReference>
<dbReference type="InterPro" id="IPR015032">
    <property type="entry name" value="ThsB__TIR-like_domain"/>
</dbReference>
<sequence>MARRVFYSFHYAPDNWRASQVRNIGAVEGNQPAKDNDWETVTKGGDKAIAKWIADQMDGRSCVVVLIGSGTANRKWINHEIVKAWNDGKGILGVHVHNLKNSEGKTSTKGANPFEHVTLKSTGAKLSTVVKTYDPPGYSSADVYAHIKTNLDSWIEAAIASRTKK</sequence>
<proteinExistence type="predicted"/>
<evidence type="ECO:0000313" key="3">
    <source>
        <dbReference type="Proteomes" id="UP000532440"/>
    </source>
</evidence>